<evidence type="ECO:0000313" key="7">
    <source>
        <dbReference type="EMBL" id="QDU40717.1"/>
    </source>
</evidence>
<dbReference type="InterPro" id="IPR005495">
    <property type="entry name" value="LptG/LptF_permease"/>
</dbReference>
<evidence type="ECO:0000256" key="6">
    <source>
        <dbReference type="SAM" id="Phobius"/>
    </source>
</evidence>
<evidence type="ECO:0000256" key="5">
    <source>
        <dbReference type="ARBA" id="ARBA00023136"/>
    </source>
</evidence>
<protein>
    <submittedName>
        <fullName evidence="7">Putative permease YjgP/YjgQ family protein</fullName>
    </submittedName>
</protein>
<keyword evidence="2" id="KW-1003">Cell membrane</keyword>
<feature type="transmembrane region" description="Helical" evidence="6">
    <location>
        <begin position="291"/>
        <end position="309"/>
    </location>
</feature>
<keyword evidence="3 6" id="KW-0812">Transmembrane</keyword>
<comment type="subcellular location">
    <subcellularLocation>
        <location evidence="1">Cell membrane</location>
        <topology evidence="1">Multi-pass membrane protein</topology>
    </subcellularLocation>
</comment>
<dbReference type="GO" id="GO:0015920">
    <property type="term" value="P:lipopolysaccharide transport"/>
    <property type="evidence" value="ECO:0007669"/>
    <property type="project" value="TreeGrafter"/>
</dbReference>
<feature type="transmembrane region" description="Helical" evidence="6">
    <location>
        <begin position="65"/>
        <end position="85"/>
    </location>
</feature>
<dbReference type="PANTHER" id="PTHR33529">
    <property type="entry name" value="SLR0882 PROTEIN-RELATED"/>
    <property type="match status" value="1"/>
</dbReference>
<feature type="transmembrane region" description="Helical" evidence="6">
    <location>
        <begin position="316"/>
        <end position="340"/>
    </location>
</feature>
<keyword evidence="4 6" id="KW-1133">Transmembrane helix</keyword>
<feature type="transmembrane region" description="Helical" evidence="6">
    <location>
        <begin position="352"/>
        <end position="370"/>
    </location>
</feature>
<accession>A0A517ZE15</accession>
<dbReference type="RefSeq" id="WP_145371982.1">
    <property type="nucleotide sequence ID" value="NZ_CP036275.1"/>
</dbReference>
<organism evidence="7 8">
    <name type="scientific">Maioricimonas rarisocia</name>
    <dbReference type="NCBI Taxonomy" id="2528026"/>
    <lineage>
        <taxon>Bacteria</taxon>
        <taxon>Pseudomonadati</taxon>
        <taxon>Planctomycetota</taxon>
        <taxon>Planctomycetia</taxon>
        <taxon>Planctomycetales</taxon>
        <taxon>Planctomycetaceae</taxon>
        <taxon>Maioricimonas</taxon>
    </lineage>
</organism>
<dbReference type="PANTHER" id="PTHR33529:SF2">
    <property type="entry name" value="LIPOPOLYSACCHARIDE EXPORT SYSTEM PERMEASE PROTEIN LPTG"/>
    <property type="match status" value="1"/>
</dbReference>
<name>A0A517ZE15_9PLAN</name>
<dbReference type="Pfam" id="PF03739">
    <property type="entry name" value="LptF_LptG"/>
    <property type="match status" value="1"/>
</dbReference>
<proteinExistence type="predicted"/>
<keyword evidence="5 6" id="KW-0472">Membrane</keyword>
<dbReference type="EMBL" id="CP036275">
    <property type="protein sequence ID" value="QDU40717.1"/>
    <property type="molecule type" value="Genomic_DNA"/>
</dbReference>
<dbReference type="OrthoDB" id="262519at2"/>
<evidence type="ECO:0000256" key="4">
    <source>
        <dbReference type="ARBA" id="ARBA00022989"/>
    </source>
</evidence>
<keyword evidence="8" id="KW-1185">Reference proteome</keyword>
<evidence type="ECO:0000256" key="2">
    <source>
        <dbReference type="ARBA" id="ARBA00022475"/>
    </source>
</evidence>
<dbReference type="AlphaFoldDB" id="A0A517ZE15"/>
<reference evidence="7 8" key="1">
    <citation type="submission" date="2019-02" db="EMBL/GenBank/DDBJ databases">
        <title>Deep-cultivation of Planctomycetes and their phenomic and genomic characterization uncovers novel biology.</title>
        <authorList>
            <person name="Wiegand S."/>
            <person name="Jogler M."/>
            <person name="Boedeker C."/>
            <person name="Pinto D."/>
            <person name="Vollmers J."/>
            <person name="Rivas-Marin E."/>
            <person name="Kohn T."/>
            <person name="Peeters S.H."/>
            <person name="Heuer A."/>
            <person name="Rast P."/>
            <person name="Oberbeckmann S."/>
            <person name="Bunk B."/>
            <person name="Jeske O."/>
            <person name="Meyerdierks A."/>
            <person name="Storesund J.E."/>
            <person name="Kallscheuer N."/>
            <person name="Luecker S."/>
            <person name="Lage O.M."/>
            <person name="Pohl T."/>
            <person name="Merkel B.J."/>
            <person name="Hornburger P."/>
            <person name="Mueller R.-W."/>
            <person name="Bruemmer F."/>
            <person name="Labrenz M."/>
            <person name="Spormann A.M."/>
            <person name="Op den Camp H."/>
            <person name="Overmann J."/>
            <person name="Amann R."/>
            <person name="Jetten M.S.M."/>
            <person name="Mascher T."/>
            <person name="Medema M.H."/>
            <person name="Devos D.P."/>
            <person name="Kaster A.-K."/>
            <person name="Ovreas L."/>
            <person name="Rohde M."/>
            <person name="Galperin M.Y."/>
            <person name="Jogler C."/>
        </authorList>
    </citation>
    <scope>NUCLEOTIDE SEQUENCE [LARGE SCALE GENOMIC DNA]</scope>
    <source>
        <strain evidence="7 8">Mal4</strain>
    </source>
</reference>
<evidence type="ECO:0000256" key="3">
    <source>
        <dbReference type="ARBA" id="ARBA00022692"/>
    </source>
</evidence>
<evidence type="ECO:0000256" key="1">
    <source>
        <dbReference type="ARBA" id="ARBA00004651"/>
    </source>
</evidence>
<dbReference type="KEGG" id="mri:Mal4_50770"/>
<dbReference type="Proteomes" id="UP000320496">
    <property type="component" value="Chromosome"/>
</dbReference>
<evidence type="ECO:0000313" key="8">
    <source>
        <dbReference type="Proteomes" id="UP000320496"/>
    </source>
</evidence>
<feature type="transmembrane region" description="Helical" evidence="6">
    <location>
        <begin position="12"/>
        <end position="30"/>
    </location>
</feature>
<gene>
    <name evidence="7" type="ORF">Mal4_50770</name>
</gene>
<feature type="transmembrane region" description="Helical" evidence="6">
    <location>
        <begin position="105"/>
        <end position="122"/>
    </location>
</feature>
<sequence>MTTFDRYLFMRFVYVFAVFFAASMGLYAVIDAFTNLDDFQQATREDGSIGLLVFLAEHYLYQSSFIFDLLGPTMTVISALAVLGLTLRNGELHPVLAAGIPTYRVARPLIVGVLLVSGMLVANRELIIPRIAIHLQGSHGDSADDAQRVEPLYDARGVFISGQELYLDSRQISSAEFRLPAPSLVDDFVTLRAAEARYVKESKQHPGGWALKGLSQSLDQIPLTEAGERLLLPLPGDNTAFLVTDVTFDQLYNRSSSYKLLSTAELIRRIRKPTSRAVSSLGQQVHLHVRLTQPLLTMCGLFMVIPLIVRRERMNLVTNIASCMAWLGVVFGFSLAMQLAGDSGLLAPDLAAWSPIIMGSSLGAWLSGVVRT</sequence>
<dbReference type="GO" id="GO:0043190">
    <property type="term" value="C:ATP-binding cassette (ABC) transporter complex"/>
    <property type="evidence" value="ECO:0007669"/>
    <property type="project" value="TreeGrafter"/>
</dbReference>